<dbReference type="OrthoDB" id="2427684at2759"/>
<sequence length="202" mass="23705">LTDEEWNLIHDLIKILGPFFEVIEELSGSEYITISFIVLSILALMERLDCSTRNLEKSNDTLNFETTDLVFDDNVGFTDTYKEEEDGSKERKIKINTPTVVIDIKHKIKNSLYSALLHYWDLSNDEVFIACLLDPRFKKLRFVSSCQQRRTEAALREKYNNIKSLCQSSLTSNFNEKQPSAKNNWKEQRQIYHKTFFKSIFI</sequence>
<accession>A0A9N9BIU7</accession>
<dbReference type="SUPFAM" id="SSF53098">
    <property type="entry name" value="Ribonuclease H-like"/>
    <property type="match status" value="1"/>
</dbReference>
<gene>
    <name evidence="1" type="ORF">RFULGI_LOCUS5332</name>
</gene>
<name>A0A9N9BIU7_9GLOM</name>
<protein>
    <submittedName>
        <fullName evidence="1">7663_t:CDS:1</fullName>
    </submittedName>
</protein>
<dbReference type="AlphaFoldDB" id="A0A9N9BIU7"/>
<reference evidence="1" key="1">
    <citation type="submission" date="2021-06" db="EMBL/GenBank/DDBJ databases">
        <authorList>
            <person name="Kallberg Y."/>
            <person name="Tangrot J."/>
            <person name="Rosling A."/>
        </authorList>
    </citation>
    <scope>NUCLEOTIDE SEQUENCE</scope>
    <source>
        <strain evidence="1">IN212</strain>
    </source>
</reference>
<dbReference type="InterPro" id="IPR012337">
    <property type="entry name" value="RNaseH-like_sf"/>
</dbReference>
<organism evidence="1 2">
    <name type="scientific">Racocetra fulgida</name>
    <dbReference type="NCBI Taxonomy" id="60492"/>
    <lineage>
        <taxon>Eukaryota</taxon>
        <taxon>Fungi</taxon>
        <taxon>Fungi incertae sedis</taxon>
        <taxon>Mucoromycota</taxon>
        <taxon>Glomeromycotina</taxon>
        <taxon>Glomeromycetes</taxon>
        <taxon>Diversisporales</taxon>
        <taxon>Gigasporaceae</taxon>
        <taxon>Racocetra</taxon>
    </lineage>
</organism>
<keyword evidence="2" id="KW-1185">Reference proteome</keyword>
<proteinExistence type="predicted"/>
<dbReference type="Proteomes" id="UP000789396">
    <property type="component" value="Unassembled WGS sequence"/>
</dbReference>
<comment type="caution">
    <text evidence="1">The sequence shown here is derived from an EMBL/GenBank/DDBJ whole genome shotgun (WGS) entry which is preliminary data.</text>
</comment>
<evidence type="ECO:0000313" key="1">
    <source>
        <dbReference type="EMBL" id="CAG8567843.1"/>
    </source>
</evidence>
<dbReference type="EMBL" id="CAJVPZ010005957">
    <property type="protein sequence ID" value="CAG8567843.1"/>
    <property type="molecule type" value="Genomic_DNA"/>
</dbReference>
<evidence type="ECO:0000313" key="2">
    <source>
        <dbReference type="Proteomes" id="UP000789396"/>
    </source>
</evidence>
<feature type="non-terminal residue" evidence="1">
    <location>
        <position position="1"/>
    </location>
</feature>